<evidence type="ECO:0000256" key="1">
    <source>
        <dbReference type="SAM" id="Phobius"/>
    </source>
</evidence>
<accession>A0A3D9V8I7</accession>
<proteinExistence type="predicted"/>
<keyword evidence="1" id="KW-0812">Transmembrane</keyword>
<dbReference type="InterPro" id="IPR039708">
    <property type="entry name" value="MT1774/Rv1733c-like"/>
</dbReference>
<name>A0A3D9V8I7_THECX</name>
<organism evidence="2 3">
    <name type="scientific">Thermasporomyces composti</name>
    <dbReference type="NCBI Taxonomy" id="696763"/>
    <lineage>
        <taxon>Bacteria</taxon>
        <taxon>Bacillati</taxon>
        <taxon>Actinomycetota</taxon>
        <taxon>Actinomycetes</taxon>
        <taxon>Propionibacteriales</taxon>
        <taxon>Nocardioidaceae</taxon>
        <taxon>Thermasporomyces</taxon>
    </lineage>
</organism>
<keyword evidence="3" id="KW-1185">Reference proteome</keyword>
<keyword evidence="1" id="KW-1133">Transmembrane helix</keyword>
<dbReference type="OrthoDB" id="5190576at2"/>
<sequence>MRRRWWRRGMTRVARRLAWSRNPLYRTTDRLEGLLLLLTILAAILAVPVAVAVGQRTHEEGMRTTRAQIATGRWEKARLLEAAPSTVTSLPDTPTDLTALARATWRGPDGTMREGQVPVRPGTPAGATVRTWIDSSGRATQPPLTASQVSDRAVATGLTTWLAIELGVVVVYIFLRWLLDRRRLASWRSEWEQVAPRWTGRSR</sequence>
<keyword evidence="1" id="KW-0472">Membrane</keyword>
<evidence type="ECO:0000313" key="2">
    <source>
        <dbReference type="EMBL" id="REF38108.1"/>
    </source>
</evidence>
<dbReference type="PANTHER" id="PTHR42305:SF1">
    <property type="entry name" value="MEMBRANE PROTEIN RV1733C-RELATED"/>
    <property type="match status" value="1"/>
</dbReference>
<evidence type="ECO:0000313" key="3">
    <source>
        <dbReference type="Proteomes" id="UP000256485"/>
    </source>
</evidence>
<protein>
    <submittedName>
        <fullName evidence="2">Uncharacterized protein</fullName>
    </submittedName>
</protein>
<dbReference type="Proteomes" id="UP000256485">
    <property type="component" value="Unassembled WGS sequence"/>
</dbReference>
<dbReference type="EMBL" id="QTUC01000001">
    <property type="protein sequence ID" value="REF38108.1"/>
    <property type="molecule type" value="Genomic_DNA"/>
</dbReference>
<dbReference type="AlphaFoldDB" id="A0A3D9V8I7"/>
<dbReference type="RefSeq" id="WP_147304750.1">
    <property type="nucleotide sequence ID" value="NZ_QTUC01000001.1"/>
</dbReference>
<gene>
    <name evidence="2" type="ORF">DFJ64_3578</name>
</gene>
<comment type="caution">
    <text evidence="2">The sequence shown here is derived from an EMBL/GenBank/DDBJ whole genome shotgun (WGS) entry which is preliminary data.</text>
</comment>
<dbReference type="PANTHER" id="PTHR42305">
    <property type="entry name" value="MEMBRANE PROTEIN RV1733C-RELATED"/>
    <property type="match status" value="1"/>
</dbReference>
<reference evidence="2 3" key="1">
    <citation type="submission" date="2018-08" db="EMBL/GenBank/DDBJ databases">
        <title>Sequencing the genomes of 1000 actinobacteria strains.</title>
        <authorList>
            <person name="Klenk H.-P."/>
        </authorList>
    </citation>
    <scope>NUCLEOTIDE SEQUENCE [LARGE SCALE GENOMIC DNA]</scope>
    <source>
        <strain evidence="2 3">DSM 22891</strain>
    </source>
</reference>
<feature type="transmembrane region" description="Helical" evidence="1">
    <location>
        <begin position="158"/>
        <end position="179"/>
    </location>
</feature>